<dbReference type="Pfam" id="PF09996">
    <property type="entry name" value="DUF2237"/>
    <property type="match status" value="1"/>
</dbReference>
<dbReference type="Gene3D" id="3.30.56.110">
    <property type="entry name" value="Protein of unknown function DUF2237"/>
    <property type="match status" value="1"/>
</dbReference>
<proteinExistence type="predicted"/>
<dbReference type="InParanoid" id="A0A7C8IR35"/>
<protein>
    <submittedName>
        <fullName evidence="1">Uncharacterized protein</fullName>
    </submittedName>
</protein>
<dbReference type="AlphaFoldDB" id="A0A7C8IR35"/>
<gene>
    <name evidence="1" type="ORF">GQX73_g7459</name>
</gene>
<evidence type="ECO:0000313" key="1">
    <source>
        <dbReference type="EMBL" id="KAF2966104.1"/>
    </source>
</evidence>
<organism evidence="1 2">
    <name type="scientific">Xylaria multiplex</name>
    <dbReference type="NCBI Taxonomy" id="323545"/>
    <lineage>
        <taxon>Eukaryota</taxon>
        <taxon>Fungi</taxon>
        <taxon>Dikarya</taxon>
        <taxon>Ascomycota</taxon>
        <taxon>Pezizomycotina</taxon>
        <taxon>Sordariomycetes</taxon>
        <taxon>Xylariomycetidae</taxon>
        <taxon>Xylariales</taxon>
        <taxon>Xylariaceae</taxon>
        <taxon>Xylaria</taxon>
    </lineage>
</organism>
<keyword evidence="2" id="KW-1185">Reference proteome</keyword>
<dbReference type="OrthoDB" id="1517790at2759"/>
<dbReference type="EMBL" id="WUBL01000097">
    <property type="protein sequence ID" value="KAF2966104.1"/>
    <property type="molecule type" value="Genomic_DNA"/>
</dbReference>
<dbReference type="PANTHER" id="PTHR37466">
    <property type="entry name" value="SLR1628 PROTEIN"/>
    <property type="match status" value="1"/>
</dbReference>
<accession>A0A7C8IR35</accession>
<evidence type="ECO:0000313" key="2">
    <source>
        <dbReference type="Proteomes" id="UP000481858"/>
    </source>
</evidence>
<name>A0A7C8IR35_9PEZI</name>
<comment type="caution">
    <text evidence="1">The sequence shown here is derived from an EMBL/GenBank/DDBJ whole genome shotgun (WGS) entry which is preliminary data.</text>
</comment>
<reference evidence="1 2" key="1">
    <citation type="submission" date="2019-12" db="EMBL/GenBank/DDBJ databases">
        <title>Draft genome sequence of the ascomycete Xylaria multiplex DSM 110363.</title>
        <authorList>
            <person name="Buettner E."/>
            <person name="Kellner H."/>
        </authorList>
    </citation>
    <scope>NUCLEOTIDE SEQUENCE [LARGE SCALE GENOMIC DNA]</scope>
    <source>
        <strain evidence="1 2">DSM 110363</strain>
    </source>
</reference>
<dbReference type="PANTHER" id="PTHR37466:SF1">
    <property type="entry name" value="SLR1628 PROTEIN"/>
    <property type="match status" value="1"/>
</dbReference>
<dbReference type="Proteomes" id="UP000481858">
    <property type="component" value="Unassembled WGS sequence"/>
</dbReference>
<dbReference type="InterPro" id="IPR018714">
    <property type="entry name" value="DUF2237"/>
</dbReference>
<sequence>MASGSLNVFRQPLKLFSQQPATGFFRDGYCRTDGNRDPGNHAVAGIVTDEFLDFSASRGNDLRTIGLKGGCRWCLCTARWLEAYQAYRSGKVSNLGVPRVDLDATEDSALAMVDVDTLRKFAVQGPGQSQSGGGAGSTNS</sequence>